<comment type="subunit">
    <text evidence="4 15">Homodimer.</text>
</comment>
<dbReference type="InterPro" id="IPR000999">
    <property type="entry name" value="RNase_III_dom"/>
</dbReference>
<feature type="binding site" evidence="15">
    <location>
        <position position="121"/>
    </location>
    <ligand>
        <name>Mg(2+)</name>
        <dbReference type="ChEBI" id="CHEBI:18420"/>
    </ligand>
</feature>
<evidence type="ECO:0000256" key="6">
    <source>
        <dbReference type="ARBA" id="ARBA00022552"/>
    </source>
</evidence>
<evidence type="ECO:0000256" key="1">
    <source>
        <dbReference type="ARBA" id="ARBA00000109"/>
    </source>
</evidence>
<dbReference type="PANTHER" id="PTHR11207">
    <property type="entry name" value="RIBONUCLEASE III"/>
    <property type="match status" value="1"/>
</dbReference>
<dbReference type="STRING" id="378794.GCA_001570625_02753"/>
<dbReference type="PROSITE" id="PS00517">
    <property type="entry name" value="RNASE_3_1"/>
    <property type="match status" value="1"/>
</dbReference>
<keyword evidence="15" id="KW-0699">rRNA-binding</keyword>
<dbReference type="FunFam" id="3.30.160.20:FF:000003">
    <property type="entry name" value="Ribonuclease 3"/>
    <property type="match status" value="1"/>
</dbReference>
<dbReference type="PROSITE" id="PS50142">
    <property type="entry name" value="RNASE_3_2"/>
    <property type="match status" value="1"/>
</dbReference>
<dbReference type="FunFam" id="1.10.1520.10:FF:000001">
    <property type="entry name" value="Ribonuclease 3"/>
    <property type="match status" value="1"/>
</dbReference>
<dbReference type="GO" id="GO:0006397">
    <property type="term" value="P:mRNA processing"/>
    <property type="evidence" value="ECO:0007669"/>
    <property type="project" value="UniProtKB-UniRule"/>
</dbReference>
<keyword evidence="13 15" id="KW-0460">Magnesium</keyword>
<comment type="catalytic activity">
    <reaction evidence="1 15">
        <text>Endonucleolytic cleavage to 5'-phosphomonoester.</text>
        <dbReference type="EC" id="3.1.26.3"/>
    </reaction>
</comment>
<dbReference type="AlphaFoldDB" id="A0A354YWR6"/>
<evidence type="ECO:0000256" key="4">
    <source>
        <dbReference type="ARBA" id="ARBA00011738"/>
    </source>
</evidence>
<keyword evidence="5 15" id="KW-0963">Cytoplasm</keyword>
<keyword evidence="6 15" id="KW-0698">rRNA processing</keyword>
<comment type="cofactor">
    <cofactor evidence="15">
        <name>Mg(2+)</name>
        <dbReference type="ChEBI" id="CHEBI:18420"/>
    </cofactor>
</comment>
<keyword evidence="11 15" id="KW-0255">Endonuclease</keyword>
<dbReference type="GO" id="GO:0010468">
    <property type="term" value="P:regulation of gene expression"/>
    <property type="evidence" value="ECO:0007669"/>
    <property type="project" value="TreeGrafter"/>
</dbReference>
<evidence type="ECO:0000256" key="13">
    <source>
        <dbReference type="ARBA" id="ARBA00022842"/>
    </source>
</evidence>
<keyword evidence="12 15" id="KW-0378">Hydrolase</keyword>
<dbReference type="GO" id="GO:0006364">
    <property type="term" value="P:rRNA processing"/>
    <property type="evidence" value="ECO:0007669"/>
    <property type="project" value="UniProtKB-UniRule"/>
</dbReference>
<dbReference type="GO" id="GO:0042802">
    <property type="term" value="F:identical protein binding"/>
    <property type="evidence" value="ECO:0007669"/>
    <property type="project" value="UniProtKB-ARBA"/>
</dbReference>
<feature type="active site" evidence="15">
    <location>
        <position position="52"/>
    </location>
</feature>
<feature type="domain" description="RNase III" evidence="17">
    <location>
        <begin position="8"/>
        <end position="135"/>
    </location>
</feature>
<dbReference type="InterPro" id="IPR036389">
    <property type="entry name" value="RNase_III_sf"/>
</dbReference>
<dbReference type="NCBIfam" id="TIGR02191">
    <property type="entry name" value="RNaseIII"/>
    <property type="match status" value="1"/>
</dbReference>
<keyword evidence="14 15" id="KW-0694">RNA-binding</keyword>
<dbReference type="Proteomes" id="UP000263273">
    <property type="component" value="Unassembled WGS sequence"/>
</dbReference>
<dbReference type="InterPro" id="IPR011907">
    <property type="entry name" value="RNase_III"/>
</dbReference>
<dbReference type="SMART" id="SM00358">
    <property type="entry name" value="DSRM"/>
    <property type="match status" value="1"/>
</dbReference>
<comment type="function">
    <text evidence="15">Digests double-stranded RNA. Involved in the processing of primary rRNA transcript to yield the immediate precursors to the large and small rRNAs (23S and 16S). Processes some mRNAs, and tRNAs when they are encoded in the rRNA operon. Processes pre-crRNA and tracrRNA of type II CRISPR loci if present in the organism.</text>
</comment>
<sequence length="233" mass="26138">MQNERRIARRFLEDKQLPYSSNELITMALTHPSYAQEKNTAANNQRLEFLGDAVLNLVVAEYLYNHYGRKAEGELTKIRAKVVCEDALAIFARNINLGQYLLLGRGEEMSGGRKRKSILADAVEAVIGAIYLDQGLETVQLFIITQLEELISETASGDYYDYKSKLQELVQARDKENVSYAIIEESGPAHAKVFMAGVYYRERLLATGEGKSKKEAEQKAAQKVLQNNLVPGT</sequence>
<evidence type="ECO:0000256" key="2">
    <source>
        <dbReference type="ARBA" id="ARBA00004496"/>
    </source>
</evidence>
<accession>A0A354YWR6</accession>
<evidence type="ECO:0000256" key="3">
    <source>
        <dbReference type="ARBA" id="ARBA00010183"/>
    </source>
</evidence>
<dbReference type="EMBL" id="DNZF01000152">
    <property type="protein sequence ID" value="HBK53649.1"/>
    <property type="molecule type" value="Genomic_DNA"/>
</dbReference>
<dbReference type="Pfam" id="PF14622">
    <property type="entry name" value="Ribonucleas_3_3"/>
    <property type="match status" value="1"/>
</dbReference>
<organism evidence="18 19">
    <name type="scientific">Syntrophomonas wolfei</name>
    <dbReference type="NCBI Taxonomy" id="863"/>
    <lineage>
        <taxon>Bacteria</taxon>
        <taxon>Bacillati</taxon>
        <taxon>Bacillota</taxon>
        <taxon>Clostridia</taxon>
        <taxon>Eubacteriales</taxon>
        <taxon>Syntrophomonadaceae</taxon>
        <taxon>Syntrophomonas</taxon>
    </lineage>
</organism>
<dbReference type="InterPro" id="IPR014720">
    <property type="entry name" value="dsRBD_dom"/>
</dbReference>
<comment type="subcellular location">
    <subcellularLocation>
        <location evidence="2 15">Cytoplasm</location>
    </subcellularLocation>
</comment>
<comment type="caution">
    <text evidence="18">The sequence shown here is derived from an EMBL/GenBank/DDBJ whole genome shotgun (WGS) entry which is preliminary data.</text>
</comment>
<evidence type="ECO:0000256" key="14">
    <source>
        <dbReference type="ARBA" id="ARBA00022884"/>
    </source>
</evidence>
<evidence type="ECO:0000259" key="17">
    <source>
        <dbReference type="PROSITE" id="PS50142"/>
    </source>
</evidence>
<protein>
    <recommendedName>
        <fullName evidence="15">Ribonuclease 3</fullName>
        <ecNumber evidence="15">3.1.26.3</ecNumber>
    </recommendedName>
    <alternativeName>
        <fullName evidence="15">Ribonuclease III</fullName>
        <shortName evidence="15">RNase III</shortName>
    </alternativeName>
</protein>
<dbReference type="HAMAP" id="MF_00104">
    <property type="entry name" value="RNase_III"/>
    <property type="match status" value="1"/>
</dbReference>
<dbReference type="Pfam" id="PF00035">
    <property type="entry name" value="dsrm"/>
    <property type="match status" value="1"/>
</dbReference>
<dbReference type="Gene3D" id="3.30.160.20">
    <property type="match status" value="1"/>
</dbReference>
<evidence type="ECO:0000256" key="11">
    <source>
        <dbReference type="ARBA" id="ARBA00022759"/>
    </source>
</evidence>
<keyword evidence="8 15" id="KW-0819">tRNA processing</keyword>
<dbReference type="EC" id="3.1.26.3" evidence="15"/>
<keyword evidence="10 15" id="KW-0479">Metal-binding</keyword>
<evidence type="ECO:0000256" key="10">
    <source>
        <dbReference type="ARBA" id="ARBA00022723"/>
    </source>
</evidence>
<evidence type="ECO:0000256" key="8">
    <source>
        <dbReference type="ARBA" id="ARBA00022694"/>
    </source>
</evidence>
<evidence type="ECO:0000256" key="15">
    <source>
        <dbReference type="HAMAP-Rule" id="MF_00104"/>
    </source>
</evidence>
<evidence type="ECO:0000259" key="16">
    <source>
        <dbReference type="PROSITE" id="PS50137"/>
    </source>
</evidence>
<feature type="active site" evidence="15">
    <location>
        <position position="124"/>
    </location>
</feature>
<evidence type="ECO:0000256" key="5">
    <source>
        <dbReference type="ARBA" id="ARBA00022490"/>
    </source>
</evidence>
<evidence type="ECO:0000256" key="12">
    <source>
        <dbReference type="ARBA" id="ARBA00022801"/>
    </source>
</evidence>
<gene>
    <name evidence="15" type="primary">rnc</name>
    <name evidence="18" type="ORF">DDZ44_06920</name>
</gene>
<reference evidence="18 19" key="1">
    <citation type="journal article" date="2018" name="Nat. Biotechnol.">
        <title>A standardized bacterial taxonomy based on genome phylogeny substantially revises the tree of life.</title>
        <authorList>
            <person name="Parks D.H."/>
            <person name="Chuvochina M."/>
            <person name="Waite D.W."/>
            <person name="Rinke C."/>
            <person name="Skarshewski A."/>
            <person name="Chaumeil P.A."/>
            <person name="Hugenholtz P."/>
        </authorList>
    </citation>
    <scope>NUCLEOTIDE SEQUENCE [LARGE SCALE GENOMIC DNA]</scope>
    <source>
        <strain evidence="18">UBA10948</strain>
    </source>
</reference>
<feature type="binding site" evidence="15">
    <location>
        <position position="124"/>
    </location>
    <ligand>
        <name>Mg(2+)</name>
        <dbReference type="ChEBI" id="CHEBI:18420"/>
    </ligand>
</feature>
<evidence type="ECO:0000256" key="7">
    <source>
        <dbReference type="ARBA" id="ARBA00022664"/>
    </source>
</evidence>
<dbReference type="SMART" id="SM00535">
    <property type="entry name" value="RIBOc"/>
    <property type="match status" value="1"/>
</dbReference>
<comment type="similarity">
    <text evidence="3">Belongs to the ribonuclease III family.</text>
</comment>
<evidence type="ECO:0000313" key="19">
    <source>
        <dbReference type="Proteomes" id="UP000263273"/>
    </source>
</evidence>
<dbReference type="GO" id="GO:0008033">
    <property type="term" value="P:tRNA processing"/>
    <property type="evidence" value="ECO:0007669"/>
    <property type="project" value="UniProtKB-KW"/>
</dbReference>
<dbReference type="CDD" id="cd00593">
    <property type="entry name" value="RIBOc"/>
    <property type="match status" value="1"/>
</dbReference>
<dbReference type="GO" id="GO:0003725">
    <property type="term" value="F:double-stranded RNA binding"/>
    <property type="evidence" value="ECO:0007669"/>
    <property type="project" value="TreeGrafter"/>
</dbReference>
<keyword evidence="9 15" id="KW-0540">Nuclease</keyword>
<dbReference type="CDD" id="cd10845">
    <property type="entry name" value="DSRM_RNAse_III_family"/>
    <property type="match status" value="1"/>
</dbReference>
<evidence type="ECO:0000256" key="9">
    <source>
        <dbReference type="ARBA" id="ARBA00022722"/>
    </source>
</evidence>
<dbReference type="SUPFAM" id="SSF54768">
    <property type="entry name" value="dsRNA-binding domain-like"/>
    <property type="match status" value="1"/>
</dbReference>
<dbReference type="PANTHER" id="PTHR11207:SF0">
    <property type="entry name" value="RIBONUCLEASE 3"/>
    <property type="match status" value="1"/>
</dbReference>
<dbReference type="SUPFAM" id="SSF69065">
    <property type="entry name" value="RNase III domain-like"/>
    <property type="match status" value="1"/>
</dbReference>
<name>A0A354YWR6_9FIRM</name>
<dbReference type="GO" id="GO:0019843">
    <property type="term" value="F:rRNA binding"/>
    <property type="evidence" value="ECO:0007669"/>
    <property type="project" value="UniProtKB-KW"/>
</dbReference>
<feature type="binding site" evidence="15">
    <location>
        <position position="48"/>
    </location>
    <ligand>
        <name>Mg(2+)</name>
        <dbReference type="ChEBI" id="CHEBI:18420"/>
    </ligand>
</feature>
<feature type="domain" description="DRBM" evidence="16">
    <location>
        <begin position="161"/>
        <end position="230"/>
    </location>
</feature>
<dbReference type="Gene3D" id="1.10.1520.10">
    <property type="entry name" value="Ribonuclease III domain"/>
    <property type="match status" value="1"/>
</dbReference>
<keyword evidence="7 15" id="KW-0507">mRNA processing</keyword>
<dbReference type="GO" id="GO:0046872">
    <property type="term" value="F:metal ion binding"/>
    <property type="evidence" value="ECO:0007669"/>
    <property type="project" value="UniProtKB-KW"/>
</dbReference>
<proteinExistence type="inferred from homology"/>
<dbReference type="PROSITE" id="PS50137">
    <property type="entry name" value="DS_RBD"/>
    <property type="match status" value="1"/>
</dbReference>
<evidence type="ECO:0000313" key="18">
    <source>
        <dbReference type="EMBL" id="HBK53649.1"/>
    </source>
</evidence>
<dbReference type="GO" id="GO:0005737">
    <property type="term" value="C:cytoplasm"/>
    <property type="evidence" value="ECO:0007669"/>
    <property type="project" value="UniProtKB-SubCell"/>
</dbReference>
<dbReference type="RefSeq" id="WP_061215154.1">
    <property type="nucleotide sequence ID" value="NZ_DHSN01000026.1"/>
</dbReference>
<dbReference type="GO" id="GO:0004525">
    <property type="term" value="F:ribonuclease III activity"/>
    <property type="evidence" value="ECO:0007669"/>
    <property type="project" value="UniProtKB-UniRule"/>
</dbReference>